<dbReference type="InterPro" id="IPR027417">
    <property type="entry name" value="P-loop_NTPase"/>
</dbReference>
<dbReference type="SUPFAM" id="SSF52540">
    <property type="entry name" value="P-loop containing nucleoside triphosphate hydrolases"/>
    <property type="match status" value="1"/>
</dbReference>
<dbReference type="Proteomes" id="UP001596422">
    <property type="component" value="Unassembled WGS sequence"/>
</dbReference>
<evidence type="ECO:0000256" key="8">
    <source>
        <dbReference type="ARBA" id="ARBA00048988"/>
    </source>
</evidence>
<comment type="catalytic activity">
    <reaction evidence="6">
        <text>Couples ATP hydrolysis with the unwinding of duplex DNA by translocating in the 3'-5' direction.</text>
        <dbReference type="EC" id="5.6.2.4"/>
    </reaction>
</comment>
<feature type="domain" description="UvrD-like helicase ATP-binding" evidence="10">
    <location>
        <begin position="1"/>
        <end position="174"/>
    </location>
</feature>
<evidence type="ECO:0000259" key="10">
    <source>
        <dbReference type="PROSITE" id="PS51198"/>
    </source>
</evidence>
<keyword evidence="3 9" id="KW-0347">Helicase</keyword>
<evidence type="ECO:0000256" key="9">
    <source>
        <dbReference type="PROSITE-ProRule" id="PRU00560"/>
    </source>
</evidence>
<proteinExistence type="predicted"/>
<reference evidence="12" key="1">
    <citation type="journal article" date="2019" name="Int. J. Syst. Evol. Microbiol.">
        <title>The Global Catalogue of Microorganisms (GCM) 10K type strain sequencing project: providing services to taxonomists for standard genome sequencing and annotation.</title>
        <authorList>
            <consortium name="The Broad Institute Genomics Platform"/>
            <consortium name="The Broad Institute Genome Sequencing Center for Infectious Disease"/>
            <person name="Wu L."/>
            <person name="Ma J."/>
        </authorList>
    </citation>
    <scope>NUCLEOTIDE SEQUENCE [LARGE SCALE GENOMIC DNA]</scope>
    <source>
        <strain evidence="12">NBRC 111756</strain>
    </source>
</reference>
<keyword evidence="4 9" id="KW-0067">ATP-binding</keyword>
<keyword evidence="5" id="KW-0413">Isomerase</keyword>
<organism evidence="11 12">
    <name type="scientific">Marinobacterium aestuariivivens</name>
    <dbReference type="NCBI Taxonomy" id="1698799"/>
    <lineage>
        <taxon>Bacteria</taxon>
        <taxon>Pseudomonadati</taxon>
        <taxon>Pseudomonadota</taxon>
        <taxon>Gammaproteobacteria</taxon>
        <taxon>Oceanospirillales</taxon>
        <taxon>Oceanospirillaceae</taxon>
        <taxon>Marinobacterium</taxon>
    </lineage>
</organism>
<sequence length="360" mass="40757">MSEPHRAATAPGRQRRQGRQVSFLAQLLRRYRSSGLEASDHPGLIDRSEEPARLEATLKLLMPLLNAYQAELEARGEIDFDAMIARALAYVEQGRYRPRWRFVLVDEFQDLSEPRARLIRALLNAVTGASLFAVGDDWQSIYRFNGSDIRLTTAFSDYFGDARCSALDLTFRFNNRINEVASGFVMRNPHQLRKTLATVRQQDEPALSLLRHSGDADGALERVLDAIRCRAEAGSRVLILARHRFRLPDAARRQALEQRFPSLAFEIQTCHGAKGREADYVVLLGLDGGPWGFPSGQVEHPLLEALLPPGEDFEQAEERRLFYVALTRARQRVYLLGDASRLSPFVAELLRDRYPLELIG</sequence>
<keyword evidence="2 9" id="KW-0378">Hydrolase</keyword>
<dbReference type="InterPro" id="IPR000212">
    <property type="entry name" value="DNA_helicase_UvrD/REP"/>
</dbReference>
<dbReference type="EC" id="5.6.2.4" evidence="7"/>
<dbReference type="Gene3D" id="3.40.50.300">
    <property type="entry name" value="P-loop containing nucleotide triphosphate hydrolases"/>
    <property type="match status" value="2"/>
</dbReference>
<dbReference type="InterPro" id="IPR014016">
    <property type="entry name" value="UvrD-like_ATP-bd"/>
</dbReference>
<dbReference type="Pfam" id="PF13361">
    <property type="entry name" value="UvrD_C"/>
    <property type="match status" value="1"/>
</dbReference>
<dbReference type="EMBL" id="JBHSWE010000001">
    <property type="protein sequence ID" value="MFC6673303.1"/>
    <property type="molecule type" value="Genomic_DNA"/>
</dbReference>
<evidence type="ECO:0000256" key="4">
    <source>
        <dbReference type="ARBA" id="ARBA00022840"/>
    </source>
</evidence>
<comment type="caution">
    <text evidence="9">Lacks conserved residue(s) required for the propagation of feature annotation.</text>
</comment>
<evidence type="ECO:0000256" key="7">
    <source>
        <dbReference type="ARBA" id="ARBA00034808"/>
    </source>
</evidence>
<comment type="catalytic activity">
    <reaction evidence="8">
        <text>ATP + H2O = ADP + phosphate + H(+)</text>
        <dbReference type="Rhea" id="RHEA:13065"/>
        <dbReference type="ChEBI" id="CHEBI:15377"/>
        <dbReference type="ChEBI" id="CHEBI:15378"/>
        <dbReference type="ChEBI" id="CHEBI:30616"/>
        <dbReference type="ChEBI" id="CHEBI:43474"/>
        <dbReference type="ChEBI" id="CHEBI:456216"/>
        <dbReference type="EC" id="5.6.2.4"/>
    </reaction>
</comment>
<accession>A0ABW2A774</accession>
<evidence type="ECO:0000256" key="3">
    <source>
        <dbReference type="ARBA" id="ARBA00022806"/>
    </source>
</evidence>
<evidence type="ECO:0000256" key="1">
    <source>
        <dbReference type="ARBA" id="ARBA00022741"/>
    </source>
</evidence>
<dbReference type="Pfam" id="PF00580">
    <property type="entry name" value="UvrD-helicase"/>
    <property type="match status" value="1"/>
</dbReference>
<dbReference type="InterPro" id="IPR014017">
    <property type="entry name" value="DNA_helicase_UvrD-like_C"/>
</dbReference>
<evidence type="ECO:0000313" key="11">
    <source>
        <dbReference type="EMBL" id="MFC6673303.1"/>
    </source>
</evidence>
<dbReference type="PANTHER" id="PTHR11070">
    <property type="entry name" value="UVRD / RECB / PCRA DNA HELICASE FAMILY MEMBER"/>
    <property type="match status" value="1"/>
</dbReference>
<gene>
    <name evidence="11" type="ORF">ACFQDL_26845</name>
</gene>
<keyword evidence="12" id="KW-1185">Reference proteome</keyword>
<evidence type="ECO:0000256" key="2">
    <source>
        <dbReference type="ARBA" id="ARBA00022801"/>
    </source>
</evidence>
<protein>
    <recommendedName>
        <fullName evidence="7">DNA 3'-5' helicase</fullName>
        <ecNumber evidence="7">5.6.2.4</ecNumber>
    </recommendedName>
</protein>
<evidence type="ECO:0000313" key="12">
    <source>
        <dbReference type="Proteomes" id="UP001596422"/>
    </source>
</evidence>
<comment type="caution">
    <text evidence="11">The sequence shown here is derived from an EMBL/GenBank/DDBJ whole genome shotgun (WGS) entry which is preliminary data.</text>
</comment>
<evidence type="ECO:0000256" key="6">
    <source>
        <dbReference type="ARBA" id="ARBA00034617"/>
    </source>
</evidence>
<keyword evidence="1 9" id="KW-0547">Nucleotide-binding</keyword>
<dbReference type="PANTHER" id="PTHR11070:SF63">
    <property type="entry name" value="DNA HELICASE IV"/>
    <property type="match status" value="1"/>
</dbReference>
<evidence type="ECO:0000256" key="5">
    <source>
        <dbReference type="ARBA" id="ARBA00023235"/>
    </source>
</evidence>
<dbReference type="PROSITE" id="PS51198">
    <property type="entry name" value="UVRD_HELICASE_ATP_BIND"/>
    <property type="match status" value="1"/>
</dbReference>
<dbReference type="RefSeq" id="WP_379911674.1">
    <property type="nucleotide sequence ID" value="NZ_JBHSWE010000001.1"/>
</dbReference>
<name>A0ABW2A774_9GAMM</name>